<dbReference type="PANTHER" id="PTHR30015:SF7">
    <property type="entry name" value="TYPE IV METHYL-DIRECTED RESTRICTION ENZYME ECOKMRR"/>
    <property type="match status" value="1"/>
</dbReference>
<evidence type="ECO:0000259" key="2">
    <source>
        <dbReference type="Pfam" id="PF01396"/>
    </source>
</evidence>
<dbReference type="InterPro" id="IPR013498">
    <property type="entry name" value="Topo_IA_Znf"/>
</dbReference>
<keyword evidence="1" id="KW-0812">Transmembrane</keyword>
<dbReference type="InterPro" id="IPR052906">
    <property type="entry name" value="Type_IV_Methyl-Rstrct_Enzyme"/>
</dbReference>
<dbReference type="Proteomes" id="UP001548590">
    <property type="component" value="Unassembled WGS sequence"/>
</dbReference>
<keyword evidence="1" id="KW-1133">Transmembrane helix</keyword>
<dbReference type="InterPro" id="IPR011335">
    <property type="entry name" value="Restrct_endonuc-II-like"/>
</dbReference>
<dbReference type="EMBL" id="JBEWLZ010000009">
    <property type="protein sequence ID" value="MET1491155.1"/>
    <property type="molecule type" value="Genomic_DNA"/>
</dbReference>
<name>A0ABV2CTA8_9RHOO</name>
<organism evidence="4 5">
    <name type="scientific">Uliginosibacterium paludis</name>
    <dbReference type="NCBI Taxonomy" id="1615952"/>
    <lineage>
        <taxon>Bacteria</taxon>
        <taxon>Pseudomonadati</taxon>
        <taxon>Pseudomonadota</taxon>
        <taxon>Betaproteobacteria</taxon>
        <taxon>Rhodocyclales</taxon>
        <taxon>Zoogloeaceae</taxon>
        <taxon>Uliginosibacterium</taxon>
    </lineage>
</organism>
<keyword evidence="4" id="KW-0255">Endonuclease</keyword>
<keyword evidence="4" id="KW-0378">Hydrolase</keyword>
<keyword evidence="1" id="KW-0472">Membrane</keyword>
<dbReference type="Gene3D" id="3.30.65.10">
    <property type="entry name" value="Bacterial Topoisomerase I, domain 1"/>
    <property type="match status" value="1"/>
</dbReference>
<evidence type="ECO:0000259" key="3">
    <source>
        <dbReference type="Pfam" id="PF04471"/>
    </source>
</evidence>
<dbReference type="Pfam" id="PF04471">
    <property type="entry name" value="Mrr_cat"/>
    <property type="match status" value="1"/>
</dbReference>
<dbReference type="SUPFAM" id="SSF52980">
    <property type="entry name" value="Restriction endonuclease-like"/>
    <property type="match status" value="1"/>
</dbReference>
<keyword evidence="5" id="KW-1185">Reference proteome</keyword>
<evidence type="ECO:0000256" key="1">
    <source>
        <dbReference type="SAM" id="Phobius"/>
    </source>
</evidence>
<dbReference type="EC" id="3.1.21.-" evidence="4"/>
<comment type="caution">
    <text evidence="4">The sequence shown here is derived from an EMBL/GenBank/DDBJ whole genome shotgun (WGS) entry which is preliminary data.</text>
</comment>
<reference evidence="4 5" key="1">
    <citation type="submission" date="2024-07" db="EMBL/GenBank/DDBJ databases">
        <title>Uliginosibacterium paludis KCTC:42655.</title>
        <authorList>
            <person name="Kim M.K."/>
        </authorList>
    </citation>
    <scope>NUCLEOTIDE SEQUENCE [LARGE SCALE GENOMIC DNA]</scope>
    <source>
        <strain evidence="4 5">KCTC 42655</strain>
    </source>
</reference>
<accession>A0ABV2CTA8</accession>
<feature type="domain" description="Restriction endonuclease type IV Mrr" evidence="3">
    <location>
        <begin position="129"/>
        <end position="244"/>
    </location>
</feature>
<feature type="transmembrane region" description="Helical" evidence="1">
    <location>
        <begin position="51"/>
        <end position="75"/>
    </location>
</feature>
<keyword evidence="4" id="KW-0540">Nuclease</keyword>
<dbReference type="Pfam" id="PF01396">
    <property type="entry name" value="Zn_ribbon_Top1"/>
    <property type="match status" value="1"/>
</dbReference>
<dbReference type="RefSeq" id="WP_345928682.1">
    <property type="nucleotide sequence ID" value="NZ_JBDIVF010000007.1"/>
</dbReference>
<dbReference type="Gene3D" id="3.40.1350.10">
    <property type="match status" value="1"/>
</dbReference>
<evidence type="ECO:0000313" key="4">
    <source>
        <dbReference type="EMBL" id="MET1491155.1"/>
    </source>
</evidence>
<protein>
    <submittedName>
        <fullName evidence="4">Restriction endonuclease</fullName>
        <ecNumber evidence="4">3.1.21.-</ecNumber>
    </submittedName>
</protein>
<dbReference type="GO" id="GO:0016787">
    <property type="term" value="F:hydrolase activity"/>
    <property type="evidence" value="ECO:0007669"/>
    <property type="project" value="UniProtKB-KW"/>
</dbReference>
<sequence>MVRIAGNRRHSEGRFTGVLVGACSLSLCAGSVALALRFGGQLMSVPARYPLWQMLLPVFNLLWAGLALFLGGMALRKILRRNRAGIPAIREADSDPASERAFAARRAQQDETTGFDPLAEPAEWSLDLLHELDWKRFEDLCVAYYRARDINAYSTPIGAEGGVDIRLYQDEFDAERCTAIVLCKAWGERFVGVGPIRELRELMTRERIGKAFFMAPGKFSHEACDFAAESGITLIDGTLFLSMLRRLPADVSDRLLYNICQGDWRTPSCPVCGVKMKSRLGDRGLFWACPNFPDCRQMLGMRPSRIVA</sequence>
<dbReference type="SUPFAM" id="SSF57783">
    <property type="entry name" value="Zinc beta-ribbon"/>
    <property type="match status" value="1"/>
</dbReference>
<feature type="domain" description="DNA topoisomerase type IA zn finger" evidence="2">
    <location>
        <begin position="268"/>
        <end position="297"/>
    </location>
</feature>
<dbReference type="PANTHER" id="PTHR30015">
    <property type="entry name" value="MRR RESTRICTION SYSTEM PROTEIN"/>
    <property type="match status" value="1"/>
</dbReference>
<dbReference type="GO" id="GO:0004519">
    <property type="term" value="F:endonuclease activity"/>
    <property type="evidence" value="ECO:0007669"/>
    <property type="project" value="UniProtKB-KW"/>
</dbReference>
<dbReference type="InterPro" id="IPR011856">
    <property type="entry name" value="tRNA_endonuc-like_dom_sf"/>
</dbReference>
<evidence type="ECO:0000313" key="5">
    <source>
        <dbReference type="Proteomes" id="UP001548590"/>
    </source>
</evidence>
<proteinExistence type="predicted"/>
<dbReference type="InterPro" id="IPR007560">
    <property type="entry name" value="Restrct_endonuc_IV_Mrr"/>
</dbReference>
<gene>
    <name evidence="4" type="ORF">ABVT11_15050</name>
</gene>